<dbReference type="AlphaFoldDB" id="A0A2M6WNX6"/>
<sequence length="134" mass="15361">MASIFEKFGFSSQKVEKTSPETAKSLQGFGEKTIDLFCKELKLEGLDQLKEYKAGHPDEKFVISSSHLNNLDVPAVLKTLGKDFNLQLTGESVLLEKMKYLGHKLLTNLGGRENFTPLDYKEKSRWQTWFFQPR</sequence>
<protein>
    <submittedName>
        <fullName evidence="1">Uncharacterized protein</fullName>
    </submittedName>
</protein>
<name>A0A2M6WNX6_9BACT</name>
<evidence type="ECO:0000313" key="2">
    <source>
        <dbReference type="Proteomes" id="UP000228900"/>
    </source>
</evidence>
<accession>A0A2M6WNX6</accession>
<comment type="caution">
    <text evidence="1">The sequence shown here is derived from an EMBL/GenBank/DDBJ whole genome shotgun (WGS) entry which is preliminary data.</text>
</comment>
<reference evidence="2" key="1">
    <citation type="submission" date="2017-09" db="EMBL/GenBank/DDBJ databases">
        <title>Depth-based differentiation of microbial function through sediment-hosted aquifers and enrichment of novel symbionts in the deep terrestrial subsurface.</title>
        <authorList>
            <person name="Probst A.J."/>
            <person name="Ladd B."/>
            <person name="Jarett J.K."/>
            <person name="Geller-Mcgrath D.E."/>
            <person name="Sieber C.M.K."/>
            <person name="Emerson J.B."/>
            <person name="Anantharaman K."/>
            <person name="Thomas B.C."/>
            <person name="Malmstrom R."/>
            <person name="Stieglmeier M."/>
            <person name="Klingl A."/>
            <person name="Woyke T."/>
            <person name="Ryan C.M."/>
            <person name="Banfield J.F."/>
        </authorList>
    </citation>
    <scope>NUCLEOTIDE SEQUENCE [LARGE SCALE GENOMIC DNA]</scope>
</reference>
<proteinExistence type="predicted"/>
<evidence type="ECO:0000313" key="1">
    <source>
        <dbReference type="EMBL" id="PIT94498.1"/>
    </source>
</evidence>
<organism evidence="1 2">
    <name type="scientific">Candidatus Falkowbacteria bacterium CG10_big_fil_rev_8_21_14_0_10_39_9</name>
    <dbReference type="NCBI Taxonomy" id="1974566"/>
    <lineage>
        <taxon>Bacteria</taxon>
        <taxon>Candidatus Falkowiibacteriota</taxon>
    </lineage>
</organism>
<dbReference type="EMBL" id="PFAQ01000045">
    <property type="protein sequence ID" value="PIT94498.1"/>
    <property type="molecule type" value="Genomic_DNA"/>
</dbReference>
<gene>
    <name evidence="1" type="ORF">COT98_03195</name>
</gene>
<dbReference type="Proteomes" id="UP000228900">
    <property type="component" value="Unassembled WGS sequence"/>
</dbReference>